<proteinExistence type="predicted"/>
<evidence type="ECO:0000256" key="1">
    <source>
        <dbReference type="SAM" id="Phobius"/>
    </source>
</evidence>
<keyword evidence="3" id="KW-1185">Reference proteome</keyword>
<feature type="transmembrane region" description="Helical" evidence="1">
    <location>
        <begin position="54"/>
        <end position="76"/>
    </location>
</feature>
<keyword evidence="1" id="KW-1133">Transmembrane helix</keyword>
<evidence type="ECO:0000313" key="3">
    <source>
        <dbReference type="Proteomes" id="UP001232584"/>
    </source>
</evidence>
<feature type="transmembrane region" description="Helical" evidence="1">
    <location>
        <begin position="30"/>
        <end position="48"/>
    </location>
</feature>
<feature type="transmembrane region" description="Helical" evidence="1">
    <location>
        <begin position="163"/>
        <end position="181"/>
    </location>
</feature>
<keyword evidence="1" id="KW-0812">Transmembrane</keyword>
<dbReference type="EMBL" id="JAUSWG010000003">
    <property type="protein sequence ID" value="MDQ0555924.1"/>
    <property type="molecule type" value="Genomic_DNA"/>
</dbReference>
<evidence type="ECO:0000313" key="2">
    <source>
        <dbReference type="EMBL" id="MDQ0555924.1"/>
    </source>
</evidence>
<gene>
    <name evidence="2" type="ORF">QOZ92_001037</name>
</gene>
<organism evidence="2 3">
    <name type="scientific">Paraclostridium ghonii</name>
    <dbReference type="NCBI Taxonomy" id="29358"/>
    <lineage>
        <taxon>Bacteria</taxon>
        <taxon>Bacillati</taxon>
        <taxon>Bacillota</taxon>
        <taxon>Clostridia</taxon>
        <taxon>Peptostreptococcales</taxon>
        <taxon>Peptostreptococcaceae</taxon>
        <taxon>Paraclostridium</taxon>
    </lineage>
</organism>
<dbReference type="RefSeq" id="WP_307504086.1">
    <property type="nucleotide sequence ID" value="NZ_BAAACE010000014.1"/>
</dbReference>
<comment type="caution">
    <text evidence="2">The sequence shown here is derived from an EMBL/GenBank/DDBJ whole genome shotgun (WGS) entry which is preliminary data.</text>
</comment>
<protein>
    <recommendedName>
        <fullName evidence="4">Peptidase</fullName>
    </recommendedName>
</protein>
<dbReference type="Proteomes" id="UP001232584">
    <property type="component" value="Unassembled WGS sequence"/>
</dbReference>
<feature type="transmembrane region" description="Helical" evidence="1">
    <location>
        <begin position="6"/>
        <end position="23"/>
    </location>
</feature>
<evidence type="ECO:0008006" key="4">
    <source>
        <dbReference type="Google" id="ProtNLM"/>
    </source>
</evidence>
<sequence length="187" mass="22204">MLIFNLMIIMLLIYSVVLLSGVKMMFNSKYFSGITFLFIMYYPFLNLIEGCKLGYTSTGDIIIFSIVFPLIFIWGYRRNKHIYSISNVKKDDVINIIKGYLEIKNIKYEVKEIGLYLPEFNKNIIVDNFSEKSLDCREIKGIYFYNELVEKVRVEIKKIKKRYFPIDGMFFLVLAIILYWSKAKFFS</sequence>
<name>A0ABU0MYX8_9FIRM</name>
<accession>A0ABU0MYX8</accession>
<reference evidence="2 3" key="1">
    <citation type="submission" date="2023-07" db="EMBL/GenBank/DDBJ databases">
        <title>Genomic Encyclopedia of Type Strains, Phase IV (KMG-IV): sequencing the most valuable type-strain genomes for metagenomic binning, comparative biology and taxonomic classification.</title>
        <authorList>
            <person name="Goeker M."/>
        </authorList>
    </citation>
    <scope>NUCLEOTIDE SEQUENCE [LARGE SCALE GENOMIC DNA]</scope>
    <source>
        <strain evidence="2 3">DSM 15049</strain>
    </source>
</reference>
<keyword evidence="1" id="KW-0472">Membrane</keyword>